<dbReference type="AlphaFoldDB" id="A0A9D1NW92"/>
<dbReference type="InterPro" id="IPR043129">
    <property type="entry name" value="ATPase_NBD"/>
</dbReference>
<comment type="caution">
    <text evidence="2">The sequence shown here is derived from an EMBL/GenBank/DDBJ whole genome shotgun (WGS) entry which is preliminary data.</text>
</comment>
<sequence>MSYNFMLDVGGTCIKAGIFDGRGKLYKNSIYSFEARAQAGAEEILENFVEILRTLADVLPASTEEIEGLAMAFPGPFEYESGVSRMKNIGKYDALYGIPIEPEIRKRFFASAGRTRMTESCRFLFCNDVEAFAMGESRFGQAQTWRKVMYLCMGTGAGSAFSENCRILRGGDRNDVPENGWIYPTPFRESIIDDYLSIRGLEKLAERYLGERKSGKELFSLCRQGNQAALKVYREFGTWFREAIVPYLDSFAPDGFVLGGQLAKSFAYFGGEFSKACRQREIEICLAADTSRRIMDGLYLALQNPAVFPCLDSKRKSCGK</sequence>
<dbReference type="EMBL" id="DVON01000231">
    <property type="protein sequence ID" value="HIV13643.1"/>
    <property type="molecule type" value="Genomic_DNA"/>
</dbReference>
<evidence type="ECO:0000256" key="1">
    <source>
        <dbReference type="ARBA" id="ARBA00006479"/>
    </source>
</evidence>
<proteinExistence type="inferred from homology"/>
<dbReference type="Proteomes" id="UP000886723">
    <property type="component" value="Unassembled WGS sequence"/>
</dbReference>
<evidence type="ECO:0000313" key="3">
    <source>
        <dbReference type="Proteomes" id="UP000886723"/>
    </source>
</evidence>
<protein>
    <submittedName>
        <fullName evidence="2">ROK family protein</fullName>
    </submittedName>
</protein>
<dbReference type="Gene3D" id="3.30.420.40">
    <property type="match status" value="2"/>
</dbReference>
<organism evidence="2 3">
    <name type="scientific">Candidatus Pullilachnospira stercoravium</name>
    <dbReference type="NCBI Taxonomy" id="2840913"/>
    <lineage>
        <taxon>Bacteria</taxon>
        <taxon>Bacillati</taxon>
        <taxon>Bacillota</taxon>
        <taxon>Clostridia</taxon>
        <taxon>Lachnospirales</taxon>
        <taxon>Lachnospiraceae</taxon>
        <taxon>Lachnospiraceae incertae sedis</taxon>
        <taxon>Candidatus Pullilachnospira</taxon>
    </lineage>
</organism>
<reference evidence="2" key="1">
    <citation type="submission" date="2020-10" db="EMBL/GenBank/DDBJ databases">
        <authorList>
            <person name="Gilroy R."/>
        </authorList>
    </citation>
    <scope>NUCLEOTIDE SEQUENCE</scope>
    <source>
        <strain evidence="2">ChiBcec2-4451</strain>
    </source>
</reference>
<comment type="similarity">
    <text evidence="1">Belongs to the ROK (NagC/XylR) family.</text>
</comment>
<dbReference type="Pfam" id="PF00480">
    <property type="entry name" value="ROK"/>
    <property type="match status" value="1"/>
</dbReference>
<accession>A0A9D1NW92</accession>
<dbReference type="SUPFAM" id="SSF53067">
    <property type="entry name" value="Actin-like ATPase domain"/>
    <property type="match status" value="1"/>
</dbReference>
<gene>
    <name evidence="2" type="ORF">IAA63_10960</name>
</gene>
<name>A0A9D1NW92_9FIRM</name>
<dbReference type="PANTHER" id="PTHR18964:SF149">
    <property type="entry name" value="BIFUNCTIONAL UDP-N-ACETYLGLUCOSAMINE 2-EPIMERASE_N-ACETYLMANNOSAMINE KINASE"/>
    <property type="match status" value="1"/>
</dbReference>
<evidence type="ECO:0000313" key="2">
    <source>
        <dbReference type="EMBL" id="HIV13643.1"/>
    </source>
</evidence>
<dbReference type="InterPro" id="IPR000600">
    <property type="entry name" value="ROK"/>
</dbReference>
<dbReference type="PANTHER" id="PTHR18964">
    <property type="entry name" value="ROK (REPRESSOR, ORF, KINASE) FAMILY"/>
    <property type="match status" value="1"/>
</dbReference>
<reference evidence="2" key="2">
    <citation type="journal article" date="2021" name="PeerJ">
        <title>Extensive microbial diversity within the chicken gut microbiome revealed by metagenomics and culture.</title>
        <authorList>
            <person name="Gilroy R."/>
            <person name="Ravi A."/>
            <person name="Getino M."/>
            <person name="Pursley I."/>
            <person name="Horton D.L."/>
            <person name="Alikhan N.F."/>
            <person name="Baker D."/>
            <person name="Gharbi K."/>
            <person name="Hall N."/>
            <person name="Watson M."/>
            <person name="Adriaenssens E.M."/>
            <person name="Foster-Nyarko E."/>
            <person name="Jarju S."/>
            <person name="Secka A."/>
            <person name="Antonio M."/>
            <person name="Oren A."/>
            <person name="Chaudhuri R.R."/>
            <person name="La Ragione R."/>
            <person name="Hildebrand F."/>
            <person name="Pallen M.J."/>
        </authorList>
    </citation>
    <scope>NUCLEOTIDE SEQUENCE</scope>
    <source>
        <strain evidence="2">ChiBcec2-4451</strain>
    </source>
</reference>